<dbReference type="RefSeq" id="WP_184402481.1">
    <property type="nucleotide sequence ID" value="NZ_JACHHJ010000001.1"/>
</dbReference>
<accession>A0A841PW44</accession>
<evidence type="ECO:0000256" key="5">
    <source>
        <dbReference type="SAM" id="MobiDB-lite"/>
    </source>
</evidence>
<evidence type="ECO:0000256" key="2">
    <source>
        <dbReference type="ARBA" id="ARBA00005695"/>
    </source>
</evidence>
<keyword evidence="9" id="KW-1185">Reference proteome</keyword>
<feature type="region of interest" description="Disordered" evidence="5">
    <location>
        <begin position="25"/>
        <end position="92"/>
    </location>
</feature>
<reference evidence="8 9" key="1">
    <citation type="submission" date="2020-08" db="EMBL/GenBank/DDBJ databases">
        <title>Genomic Encyclopedia of Type Strains, Phase IV (KMG-IV): sequencing the most valuable type-strain genomes for metagenomic binning, comparative biology and taxonomic classification.</title>
        <authorList>
            <person name="Goeker M."/>
        </authorList>
    </citation>
    <scope>NUCLEOTIDE SEQUENCE [LARGE SCALE GENOMIC DNA]</scope>
    <source>
        <strain evidence="8 9">DSM 21769</strain>
    </source>
</reference>
<dbReference type="Gene3D" id="3.10.105.10">
    <property type="entry name" value="Dipeptide-binding Protein, Domain 3"/>
    <property type="match status" value="1"/>
</dbReference>
<name>A0A841PW44_9BACL</name>
<evidence type="ECO:0000256" key="3">
    <source>
        <dbReference type="ARBA" id="ARBA00022448"/>
    </source>
</evidence>
<dbReference type="PROSITE" id="PS01040">
    <property type="entry name" value="SBP_BACTERIAL_5"/>
    <property type="match status" value="1"/>
</dbReference>
<dbReference type="PANTHER" id="PTHR30290">
    <property type="entry name" value="PERIPLASMIC BINDING COMPONENT OF ABC TRANSPORTER"/>
    <property type="match status" value="1"/>
</dbReference>
<dbReference type="GO" id="GO:0015833">
    <property type="term" value="P:peptide transport"/>
    <property type="evidence" value="ECO:0007669"/>
    <property type="project" value="TreeGrafter"/>
</dbReference>
<evidence type="ECO:0000259" key="7">
    <source>
        <dbReference type="Pfam" id="PF00496"/>
    </source>
</evidence>
<keyword evidence="4 6" id="KW-0732">Signal</keyword>
<dbReference type="PIRSF" id="PIRSF002741">
    <property type="entry name" value="MppA"/>
    <property type="match status" value="1"/>
</dbReference>
<keyword evidence="3" id="KW-0813">Transport</keyword>
<feature type="compositionally biased region" description="Acidic residues" evidence="5">
    <location>
        <begin position="40"/>
        <end position="60"/>
    </location>
</feature>
<dbReference type="Gene3D" id="3.40.190.10">
    <property type="entry name" value="Periplasmic binding protein-like II"/>
    <property type="match status" value="1"/>
</dbReference>
<sequence length="559" mass="61950">MKRYKRSGYLVGAALATSLVLTACTDDSDVDGGDAGDNGDTGEDVEDGEDDGEDEGDGETAGEPQEGGDFMISMAGEPQSMDPHGSNDNPSAKARTLMYETLVTQDPETLEIETEGLAESYEQTDDDTFVFELREGVNFHNGEELTADDVVATFERVLEEERASEAAFLFEMIDNIEAVDEYTVEFTTEFPFAPLPAHLAHNAAGIMSEAAIEEEEEGEDLNLDTEGVGTGPFVFEEWNQGSSLTFHKNEDYWGDNAYLDSVTFEIIDENLTRIGRLENNETHVADDVEPALVDQVEALEDATLMSGPSLSMTYVSFNTQEEPFDDPLVRQAITMAVDNEVLVEGIYEGYGEPAYGPINDLVFGYNEDLDELGYDPEEAQELLAEAGYEDGFETTLWTNNESPMREQTAELIQDQLADIGVDVSIQNVEWGAYLDQTAEGEHEMFILGWNTVTADADYGMYSLFHSDNHGAPGNRSFYENEEVDELLEEARQEDDEEAREELYGEIQEILVEEAPMIYTVFDDVRAGVSDSVQNLIHHPNDTYDLSETYITEEAEGGGY</sequence>
<dbReference type="AlphaFoldDB" id="A0A841PW44"/>
<dbReference type="PANTHER" id="PTHR30290:SF9">
    <property type="entry name" value="OLIGOPEPTIDE-BINDING PROTEIN APPA"/>
    <property type="match status" value="1"/>
</dbReference>
<dbReference type="EMBL" id="JACHHJ010000001">
    <property type="protein sequence ID" value="MBB6448493.1"/>
    <property type="molecule type" value="Genomic_DNA"/>
</dbReference>
<evidence type="ECO:0000256" key="4">
    <source>
        <dbReference type="ARBA" id="ARBA00022729"/>
    </source>
</evidence>
<dbReference type="InterPro" id="IPR030678">
    <property type="entry name" value="Peptide/Ni-bd"/>
</dbReference>
<gene>
    <name evidence="8" type="ORF">HNR44_000442</name>
</gene>
<dbReference type="GO" id="GO:1904680">
    <property type="term" value="F:peptide transmembrane transporter activity"/>
    <property type="evidence" value="ECO:0007669"/>
    <property type="project" value="TreeGrafter"/>
</dbReference>
<dbReference type="Proteomes" id="UP000568839">
    <property type="component" value="Unassembled WGS sequence"/>
</dbReference>
<dbReference type="InterPro" id="IPR000914">
    <property type="entry name" value="SBP_5_dom"/>
</dbReference>
<evidence type="ECO:0000313" key="8">
    <source>
        <dbReference type="EMBL" id="MBB6448493.1"/>
    </source>
</evidence>
<dbReference type="SUPFAM" id="SSF53850">
    <property type="entry name" value="Periplasmic binding protein-like II"/>
    <property type="match status" value="1"/>
</dbReference>
<dbReference type="Pfam" id="PF00496">
    <property type="entry name" value="SBP_bac_5"/>
    <property type="match status" value="1"/>
</dbReference>
<comment type="caution">
    <text evidence="8">The sequence shown here is derived from an EMBL/GenBank/DDBJ whole genome shotgun (WGS) entry which is preliminary data.</text>
</comment>
<dbReference type="CDD" id="cd08499">
    <property type="entry name" value="PBP2_Ylib_like"/>
    <property type="match status" value="1"/>
</dbReference>
<organism evidence="8 9">
    <name type="scientific">Geomicrobium halophilum</name>
    <dbReference type="NCBI Taxonomy" id="549000"/>
    <lineage>
        <taxon>Bacteria</taxon>
        <taxon>Bacillati</taxon>
        <taxon>Bacillota</taxon>
        <taxon>Bacilli</taxon>
        <taxon>Bacillales</taxon>
        <taxon>Geomicrobium</taxon>
    </lineage>
</organism>
<dbReference type="InterPro" id="IPR039424">
    <property type="entry name" value="SBP_5"/>
</dbReference>
<dbReference type="PROSITE" id="PS51257">
    <property type="entry name" value="PROKAR_LIPOPROTEIN"/>
    <property type="match status" value="1"/>
</dbReference>
<feature type="chain" id="PRO_5039390107" evidence="6">
    <location>
        <begin position="24"/>
        <end position="559"/>
    </location>
</feature>
<evidence type="ECO:0000256" key="1">
    <source>
        <dbReference type="ARBA" id="ARBA00004193"/>
    </source>
</evidence>
<dbReference type="GO" id="GO:0043190">
    <property type="term" value="C:ATP-binding cassette (ABC) transporter complex"/>
    <property type="evidence" value="ECO:0007669"/>
    <property type="project" value="InterPro"/>
</dbReference>
<feature type="domain" description="Solute-binding protein family 5" evidence="7">
    <location>
        <begin position="116"/>
        <end position="469"/>
    </location>
</feature>
<comment type="similarity">
    <text evidence="2">Belongs to the bacterial solute-binding protein 5 family.</text>
</comment>
<comment type="subcellular location">
    <subcellularLocation>
        <location evidence="1">Cell membrane</location>
        <topology evidence="1">Lipid-anchor</topology>
    </subcellularLocation>
</comment>
<proteinExistence type="inferred from homology"/>
<evidence type="ECO:0000313" key="9">
    <source>
        <dbReference type="Proteomes" id="UP000568839"/>
    </source>
</evidence>
<protein>
    <submittedName>
        <fullName evidence="8">Peptide/nickel transport system substrate-binding protein</fullName>
    </submittedName>
</protein>
<feature type="signal peptide" evidence="6">
    <location>
        <begin position="1"/>
        <end position="23"/>
    </location>
</feature>
<evidence type="ECO:0000256" key="6">
    <source>
        <dbReference type="SAM" id="SignalP"/>
    </source>
</evidence>
<dbReference type="InterPro" id="IPR023765">
    <property type="entry name" value="SBP_5_CS"/>
</dbReference>
<dbReference type="GO" id="GO:0042597">
    <property type="term" value="C:periplasmic space"/>
    <property type="evidence" value="ECO:0007669"/>
    <property type="project" value="UniProtKB-ARBA"/>
</dbReference>
<dbReference type="Gene3D" id="3.90.76.10">
    <property type="entry name" value="Dipeptide-binding Protein, Domain 1"/>
    <property type="match status" value="1"/>
</dbReference>